<dbReference type="GO" id="GO:0005634">
    <property type="term" value="C:nucleus"/>
    <property type="evidence" value="ECO:0007669"/>
    <property type="project" value="UniProtKB-SubCell"/>
</dbReference>
<evidence type="ECO:0000256" key="4">
    <source>
        <dbReference type="ARBA" id="ARBA00022454"/>
    </source>
</evidence>
<reference evidence="14 15" key="1">
    <citation type="submission" date="2024-11" db="EMBL/GenBank/DDBJ databases">
        <title>Chromosome-level genome assembly of the freshwater bivalve Anodonta woodiana.</title>
        <authorList>
            <person name="Chen X."/>
        </authorList>
    </citation>
    <scope>NUCLEOTIDE SEQUENCE [LARGE SCALE GENOMIC DNA]</scope>
    <source>
        <strain evidence="14">MN2024</strain>
        <tissue evidence="14">Gills</tissue>
    </source>
</reference>
<feature type="region of interest" description="Disordered" evidence="12">
    <location>
        <begin position="1"/>
        <end position="20"/>
    </location>
</feature>
<feature type="domain" description="Mis18" evidence="13">
    <location>
        <begin position="37"/>
        <end position="135"/>
    </location>
</feature>
<evidence type="ECO:0000256" key="12">
    <source>
        <dbReference type="SAM" id="MobiDB-lite"/>
    </source>
</evidence>
<feature type="region of interest" description="Disordered" evidence="12">
    <location>
        <begin position="185"/>
        <end position="222"/>
    </location>
</feature>
<feature type="region of interest" description="Disordered" evidence="12">
    <location>
        <begin position="297"/>
        <end position="345"/>
    </location>
</feature>
<evidence type="ECO:0000256" key="11">
    <source>
        <dbReference type="ARBA" id="ARBA00023328"/>
    </source>
</evidence>
<feature type="compositionally biased region" description="Basic and acidic residues" evidence="12">
    <location>
        <begin position="212"/>
        <end position="221"/>
    </location>
</feature>
<evidence type="ECO:0000256" key="9">
    <source>
        <dbReference type="ARBA" id="ARBA00023242"/>
    </source>
</evidence>
<dbReference type="EMBL" id="JBJQND010000003">
    <property type="protein sequence ID" value="KAL3883912.1"/>
    <property type="molecule type" value="Genomic_DNA"/>
</dbReference>
<evidence type="ECO:0000256" key="6">
    <source>
        <dbReference type="ARBA" id="ARBA00022723"/>
    </source>
</evidence>
<comment type="function">
    <text evidence="1">Required for recruitment of CENPA to centromeres and normal chromosome segregation during mitosis.</text>
</comment>
<keyword evidence="5" id="KW-0132">Cell division</keyword>
<organism evidence="14 15">
    <name type="scientific">Sinanodonta woodiana</name>
    <name type="common">Chinese pond mussel</name>
    <name type="synonym">Anodonta woodiana</name>
    <dbReference type="NCBI Taxonomy" id="1069815"/>
    <lineage>
        <taxon>Eukaryota</taxon>
        <taxon>Metazoa</taxon>
        <taxon>Spiralia</taxon>
        <taxon>Lophotrochozoa</taxon>
        <taxon>Mollusca</taxon>
        <taxon>Bivalvia</taxon>
        <taxon>Autobranchia</taxon>
        <taxon>Heteroconchia</taxon>
        <taxon>Palaeoheterodonta</taxon>
        <taxon>Unionida</taxon>
        <taxon>Unionoidea</taxon>
        <taxon>Unionidae</taxon>
        <taxon>Unioninae</taxon>
        <taxon>Sinanodonta</taxon>
    </lineage>
</organism>
<dbReference type="InterPro" id="IPR004910">
    <property type="entry name" value="Yippee/Mis18/Cereblon"/>
</dbReference>
<keyword evidence="7" id="KW-0498">Mitosis</keyword>
<gene>
    <name evidence="14" type="ORF">ACJMK2_030140</name>
</gene>
<dbReference type="GO" id="GO:0051301">
    <property type="term" value="P:cell division"/>
    <property type="evidence" value="ECO:0007669"/>
    <property type="project" value="UniProtKB-KW"/>
</dbReference>
<evidence type="ECO:0000256" key="7">
    <source>
        <dbReference type="ARBA" id="ARBA00022776"/>
    </source>
</evidence>
<feature type="compositionally biased region" description="Basic and acidic residues" evidence="12">
    <location>
        <begin position="1"/>
        <end position="11"/>
    </location>
</feature>
<keyword evidence="10" id="KW-0131">Cell cycle</keyword>
<evidence type="ECO:0000259" key="13">
    <source>
        <dbReference type="PROSITE" id="PS51793"/>
    </source>
</evidence>
<comment type="subcellular location">
    <subcellularLocation>
        <location evidence="3">Chromosome</location>
        <location evidence="3">Centromere</location>
    </subcellularLocation>
    <subcellularLocation>
        <location evidence="2">Nucleus</location>
    </subcellularLocation>
</comment>
<dbReference type="InterPro" id="IPR034752">
    <property type="entry name" value="Mis18"/>
</dbReference>
<sequence length="345" mass="38270">MADEDAIRNSSHDSGVSVVKVDDETLEQTTEKDNSLPVVFQCSQCNSILGDSLSWVGANPIMRTITIKNITSKVGVREAVHISTAGTDAGSTYNSLFCEVCKEEFGKKYLASPPNMDAMRGLFTFNVDKLSSYQVGSTEPNAGDPLDLSDIVSLSSPMCMQQHIHKLDLLIVSIDRRLQAVENFLSKEGSESPSETESTVKDHSSIASQHGQRGDISHETDTDLFNCKPRMRQENGMLEKSVTIISPEKTSADSCDVTCSPMKNSNARDIRARAQSRGTPQHTSEILQRGQLLKRDSIERGDCHQRYSKSSKGHLLQDGKRIEEQQDMEMPSQRSKRKRLITDNQ</sequence>
<feature type="compositionally biased region" description="Basic and acidic residues" evidence="12">
    <location>
        <begin position="315"/>
        <end position="324"/>
    </location>
</feature>
<proteinExistence type="predicted"/>
<dbReference type="PANTHER" id="PTHR16431">
    <property type="entry name" value="NEUROGENIC PROTEIN MASTERMIND"/>
    <property type="match status" value="1"/>
</dbReference>
<dbReference type="PROSITE" id="PS51793">
    <property type="entry name" value="MIS18"/>
    <property type="match status" value="1"/>
</dbReference>
<keyword evidence="9" id="KW-0539">Nucleus</keyword>
<keyword evidence="8" id="KW-0862">Zinc</keyword>
<evidence type="ECO:0000256" key="3">
    <source>
        <dbReference type="ARBA" id="ARBA00004584"/>
    </source>
</evidence>
<evidence type="ECO:0000313" key="15">
    <source>
        <dbReference type="Proteomes" id="UP001634394"/>
    </source>
</evidence>
<dbReference type="PANTHER" id="PTHR16431:SF1">
    <property type="entry name" value="NEUROGENIC PROTEIN MASTERMIND"/>
    <property type="match status" value="1"/>
</dbReference>
<comment type="caution">
    <text evidence="14">The sequence shown here is derived from an EMBL/GenBank/DDBJ whole genome shotgun (WGS) entry which is preliminary data.</text>
</comment>
<dbReference type="GO" id="GO:0046872">
    <property type="term" value="F:metal ion binding"/>
    <property type="evidence" value="ECO:0007669"/>
    <property type="project" value="UniProtKB-KW"/>
</dbReference>
<evidence type="ECO:0000256" key="2">
    <source>
        <dbReference type="ARBA" id="ARBA00004123"/>
    </source>
</evidence>
<evidence type="ECO:0000256" key="5">
    <source>
        <dbReference type="ARBA" id="ARBA00022618"/>
    </source>
</evidence>
<keyword evidence="11" id="KW-0137">Centromere</keyword>
<evidence type="ECO:0000256" key="1">
    <source>
        <dbReference type="ARBA" id="ARBA00003694"/>
    </source>
</evidence>
<name>A0ABD3XFX8_SINWO</name>
<dbReference type="Proteomes" id="UP001634394">
    <property type="component" value="Unassembled WGS sequence"/>
</dbReference>
<keyword evidence="15" id="KW-1185">Reference proteome</keyword>
<dbReference type="GO" id="GO:0000775">
    <property type="term" value="C:chromosome, centromeric region"/>
    <property type="evidence" value="ECO:0007669"/>
    <property type="project" value="UniProtKB-SubCell"/>
</dbReference>
<keyword evidence="4" id="KW-0158">Chromosome</keyword>
<keyword evidence="6" id="KW-0479">Metal-binding</keyword>
<evidence type="ECO:0000256" key="10">
    <source>
        <dbReference type="ARBA" id="ARBA00023306"/>
    </source>
</evidence>
<accession>A0ABD3XFX8</accession>
<dbReference type="AlphaFoldDB" id="A0ABD3XFX8"/>
<evidence type="ECO:0000256" key="8">
    <source>
        <dbReference type="ARBA" id="ARBA00022833"/>
    </source>
</evidence>
<protein>
    <recommendedName>
        <fullName evidence="13">Mis18 domain-containing protein</fullName>
    </recommendedName>
</protein>
<dbReference type="Pfam" id="PF03226">
    <property type="entry name" value="Yippee-Mis18"/>
    <property type="match status" value="1"/>
</dbReference>
<evidence type="ECO:0000313" key="14">
    <source>
        <dbReference type="EMBL" id="KAL3883912.1"/>
    </source>
</evidence>